<keyword evidence="4" id="KW-0804">Transcription</keyword>
<evidence type="ECO:0000259" key="7">
    <source>
        <dbReference type="PROSITE" id="PS51032"/>
    </source>
</evidence>
<organism evidence="8 9">
    <name type="scientific">Coccomyxa viridis</name>
    <dbReference type="NCBI Taxonomy" id="1274662"/>
    <lineage>
        <taxon>Eukaryota</taxon>
        <taxon>Viridiplantae</taxon>
        <taxon>Chlorophyta</taxon>
        <taxon>core chlorophytes</taxon>
        <taxon>Trebouxiophyceae</taxon>
        <taxon>Trebouxiophyceae incertae sedis</taxon>
        <taxon>Coccomyxaceae</taxon>
        <taxon>Coccomyxa</taxon>
    </lineage>
</organism>
<evidence type="ECO:0000313" key="8">
    <source>
        <dbReference type="EMBL" id="CAK0784044.1"/>
    </source>
</evidence>
<feature type="region of interest" description="Disordered" evidence="6">
    <location>
        <begin position="334"/>
        <end position="354"/>
    </location>
</feature>
<dbReference type="InterPro" id="IPR036955">
    <property type="entry name" value="AP2/ERF_dom_sf"/>
</dbReference>
<dbReference type="PROSITE" id="PS51032">
    <property type="entry name" value="AP2_ERF"/>
    <property type="match status" value="1"/>
</dbReference>
<evidence type="ECO:0000256" key="1">
    <source>
        <dbReference type="ARBA" id="ARBA00004123"/>
    </source>
</evidence>
<keyword evidence="5" id="KW-0539">Nucleus</keyword>
<gene>
    <name evidence="8" type="ORF">CVIRNUC_007247</name>
</gene>
<feature type="compositionally biased region" description="Basic and acidic residues" evidence="6">
    <location>
        <begin position="96"/>
        <end position="108"/>
    </location>
</feature>
<feature type="region of interest" description="Disordered" evidence="6">
    <location>
        <begin position="1"/>
        <end position="108"/>
    </location>
</feature>
<comment type="subcellular location">
    <subcellularLocation>
        <location evidence="1">Nucleus</location>
    </subcellularLocation>
</comment>
<dbReference type="EMBL" id="CAUYUE010000009">
    <property type="protein sequence ID" value="CAK0784044.1"/>
    <property type="molecule type" value="Genomic_DNA"/>
</dbReference>
<dbReference type="Pfam" id="PF00847">
    <property type="entry name" value="AP2"/>
    <property type="match status" value="1"/>
</dbReference>
<dbReference type="InterPro" id="IPR001471">
    <property type="entry name" value="AP2/ERF_dom"/>
</dbReference>
<dbReference type="Proteomes" id="UP001314263">
    <property type="component" value="Unassembled WGS sequence"/>
</dbReference>
<dbReference type="FunFam" id="3.30.730.10:FF:000001">
    <property type="entry name" value="Ethylene-responsive transcription factor 2"/>
    <property type="match status" value="1"/>
</dbReference>
<dbReference type="InterPro" id="IPR016177">
    <property type="entry name" value="DNA-bd_dom_sf"/>
</dbReference>
<comment type="caution">
    <text evidence="8">The sequence shown here is derived from an EMBL/GenBank/DDBJ whole genome shotgun (WGS) entry which is preliminary data.</text>
</comment>
<sequence length="448" mass="47104">MESAGDSPPNRKVSGFLAQEGSPARSLTPGPNQALGMASPASALGASLRPTSGTLVTDFSAGQSSASNGIGEDAARGDSGQTGPVSPAILPSGKPVAEERVVSKGKDKTYRGVRQRPWGKWAAEIRDPNIGQRRWLGTFETAEEAARAYDAAARQIRGAQARCNFPMEDEESAAAPVAVQRVASAAPGERPGASIPINKASAAAPGPTTSESLEQHLIRTNNPKTAQELMGVMFVSSAMEIKPSSMGTSIPASDAGADTKVHGSWMGNGFPPGTSYGRSSQYMMGTSPYGKSVDMVDVCTKLMEDGRPDAFNMGSLRTELHIPAAFQSAHSIEECPETDDDSDEDADGADDEDVMVLGSTPQSQLQSGQPATWALQHPQHPAFLQQHQQMAAQPGAYPGAAPVATKGGPHMYPPQHMPMSHGMTADQLAAFRQAPWTPSHMIAQEHRP</sequence>
<accession>A0AAV1IAD9</accession>
<evidence type="ECO:0000256" key="6">
    <source>
        <dbReference type="SAM" id="MobiDB-lite"/>
    </source>
</evidence>
<dbReference type="GO" id="GO:0003700">
    <property type="term" value="F:DNA-binding transcription factor activity"/>
    <property type="evidence" value="ECO:0007669"/>
    <property type="project" value="InterPro"/>
</dbReference>
<keyword evidence="2" id="KW-0805">Transcription regulation</keyword>
<dbReference type="InterPro" id="IPR050913">
    <property type="entry name" value="AP2/ERF_ERF"/>
</dbReference>
<proteinExistence type="predicted"/>
<evidence type="ECO:0000313" key="9">
    <source>
        <dbReference type="Proteomes" id="UP001314263"/>
    </source>
</evidence>
<evidence type="ECO:0000256" key="3">
    <source>
        <dbReference type="ARBA" id="ARBA00023125"/>
    </source>
</evidence>
<feature type="compositionally biased region" description="Polar residues" evidence="6">
    <location>
        <begin position="49"/>
        <end position="68"/>
    </location>
</feature>
<dbReference type="PANTHER" id="PTHR31194:SF189">
    <property type="entry name" value="AP2_ERF DOMAIN-CONTAINING PROTEIN"/>
    <property type="match status" value="1"/>
</dbReference>
<name>A0AAV1IAD9_9CHLO</name>
<feature type="domain" description="AP2/ERF" evidence="7">
    <location>
        <begin position="109"/>
        <end position="166"/>
    </location>
</feature>
<evidence type="ECO:0000256" key="4">
    <source>
        <dbReference type="ARBA" id="ARBA00023163"/>
    </source>
</evidence>
<dbReference type="GO" id="GO:0003677">
    <property type="term" value="F:DNA binding"/>
    <property type="evidence" value="ECO:0007669"/>
    <property type="project" value="UniProtKB-KW"/>
</dbReference>
<reference evidence="8 9" key="1">
    <citation type="submission" date="2023-10" db="EMBL/GenBank/DDBJ databases">
        <authorList>
            <person name="Maclean D."/>
            <person name="Macfadyen A."/>
        </authorList>
    </citation>
    <scope>NUCLEOTIDE SEQUENCE [LARGE SCALE GENOMIC DNA]</scope>
</reference>
<dbReference type="AlphaFoldDB" id="A0AAV1IAD9"/>
<dbReference type="GO" id="GO:0005634">
    <property type="term" value="C:nucleus"/>
    <property type="evidence" value="ECO:0007669"/>
    <property type="project" value="UniProtKB-SubCell"/>
</dbReference>
<dbReference type="SMART" id="SM00380">
    <property type="entry name" value="AP2"/>
    <property type="match status" value="1"/>
</dbReference>
<dbReference type="Gene3D" id="3.30.730.10">
    <property type="entry name" value="AP2/ERF domain"/>
    <property type="match status" value="1"/>
</dbReference>
<dbReference type="CDD" id="cd00018">
    <property type="entry name" value="AP2"/>
    <property type="match status" value="1"/>
</dbReference>
<evidence type="ECO:0000256" key="2">
    <source>
        <dbReference type="ARBA" id="ARBA00023015"/>
    </source>
</evidence>
<feature type="region of interest" description="Disordered" evidence="6">
    <location>
        <begin position="385"/>
        <end position="413"/>
    </location>
</feature>
<keyword evidence="9" id="KW-1185">Reference proteome</keyword>
<feature type="region of interest" description="Disordered" evidence="6">
    <location>
        <begin position="184"/>
        <end position="211"/>
    </location>
</feature>
<protein>
    <recommendedName>
        <fullName evidence="7">AP2/ERF domain-containing protein</fullName>
    </recommendedName>
</protein>
<evidence type="ECO:0000256" key="5">
    <source>
        <dbReference type="ARBA" id="ARBA00023242"/>
    </source>
</evidence>
<keyword evidence="3" id="KW-0238">DNA-binding</keyword>
<dbReference type="SUPFAM" id="SSF54171">
    <property type="entry name" value="DNA-binding domain"/>
    <property type="match status" value="1"/>
</dbReference>
<dbReference type="PANTHER" id="PTHR31194">
    <property type="entry name" value="SHN SHINE , DNA BINDING / TRANSCRIPTION FACTOR"/>
    <property type="match status" value="1"/>
</dbReference>
<feature type="compositionally biased region" description="Low complexity" evidence="6">
    <location>
        <begin position="388"/>
        <end position="404"/>
    </location>
</feature>
<dbReference type="PRINTS" id="PR00367">
    <property type="entry name" value="ETHRSPELEMNT"/>
</dbReference>